<dbReference type="Proteomes" id="UP001500457">
    <property type="component" value="Unassembled WGS sequence"/>
</dbReference>
<accession>A0ABP9EIL7</accession>
<proteinExistence type="predicted"/>
<keyword evidence="2" id="KW-1185">Reference proteome</keyword>
<evidence type="ECO:0008006" key="3">
    <source>
        <dbReference type="Google" id="ProtNLM"/>
    </source>
</evidence>
<sequence length="474" mass="50742">MPDDHSQPVDVLAVDEAVTRSTGSEGFGITDTGFVAKPYARLLAEKLATAQLVLGEGLDLTGGSVIRKLLEVCALEDARTWAALAAWYDDSFAVSATGSALDRLGVELGLPRPWEEAVGEVTLTLTATLPADVAVITIPRGARLLTAGGHHAALEETVAMSNASRQRIAAVRAFYPGPEHNLDPGNPTQKLDRWHPDDPSLAALVALEQTLGSAPIAIGHTLPLTGGELRWPDARYRDLVLRAPRSLWRADALELAVSLVPGVRQVTVRDSWGGLDLSEAVFGGFRFLERLFTTERDVASPFFVSVLVAPTPAALWDGPDGLRAAIEAEIEDLRPISIFPRIERVDEVGIGIAGAVTVEGLPLPSGTSDVVNASSLARALKVRLLGRVRRYVEALRFGEPVRWAEILHALMDEPGVADVTDLRLLRYPPGPEALELPAVPALGAPQVHALGENVVLSPTQVAVFVDDDARLRVR</sequence>
<reference evidence="2" key="1">
    <citation type="journal article" date="2019" name="Int. J. Syst. Evol. Microbiol.">
        <title>The Global Catalogue of Microorganisms (GCM) 10K type strain sequencing project: providing services to taxonomists for standard genome sequencing and annotation.</title>
        <authorList>
            <consortium name="The Broad Institute Genomics Platform"/>
            <consortium name="The Broad Institute Genome Sequencing Center for Infectious Disease"/>
            <person name="Wu L."/>
            <person name="Ma J."/>
        </authorList>
    </citation>
    <scope>NUCLEOTIDE SEQUENCE [LARGE SCALE GENOMIC DNA]</scope>
    <source>
        <strain evidence="2">JCM 17983</strain>
    </source>
</reference>
<organism evidence="1 2">
    <name type="scientific">Actinomycetospora straminea</name>
    <dbReference type="NCBI Taxonomy" id="663607"/>
    <lineage>
        <taxon>Bacteria</taxon>
        <taxon>Bacillati</taxon>
        <taxon>Actinomycetota</taxon>
        <taxon>Actinomycetes</taxon>
        <taxon>Pseudonocardiales</taxon>
        <taxon>Pseudonocardiaceae</taxon>
        <taxon>Actinomycetospora</taxon>
    </lineage>
</organism>
<dbReference type="EMBL" id="BAABHQ010000008">
    <property type="protein sequence ID" value="GAA4878670.1"/>
    <property type="molecule type" value="Genomic_DNA"/>
</dbReference>
<name>A0ABP9EIL7_9PSEU</name>
<gene>
    <name evidence="1" type="ORF">GCM10023203_31490</name>
</gene>
<evidence type="ECO:0000313" key="2">
    <source>
        <dbReference type="Proteomes" id="UP001500457"/>
    </source>
</evidence>
<comment type="caution">
    <text evidence="1">The sequence shown here is derived from an EMBL/GenBank/DDBJ whole genome shotgun (WGS) entry which is preliminary data.</text>
</comment>
<evidence type="ECO:0000313" key="1">
    <source>
        <dbReference type="EMBL" id="GAA4878670.1"/>
    </source>
</evidence>
<protein>
    <recommendedName>
        <fullName evidence="3">Baseplate J-like protein</fullName>
    </recommendedName>
</protein>